<feature type="domain" description="PABS" evidence="8">
    <location>
        <begin position="2372"/>
        <end position="2625"/>
    </location>
</feature>
<dbReference type="CDD" id="cd02440">
    <property type="entry name" value="AdoMet_MTases"/>
    <property type="match status" value="1"/>
</dbReference>
<keyword evidence="5" id="KW-0620">Polyamine biosynthesis</keyword>
<feature type="transmembrane region" description="Helical" evidence="6">
    <location>
        <begin position="1763"/>
        <end position="1784"/>
    </location>
</feature>
<dbReference type="PANTHER" id="PTHR45527:SF1">
    <property type="entry name" value="FATTY ACID SYNTHASE"/>
    <property type="match status" value="1"/>
</dbReference>
<evidence type="ECO:0000256" key="5">
    <source>
        <dbReference type="PROSITE-ProRule" id="PRU00354"/>
    </source>
</evidence>
<dbReference type="InterPro" id="IPR025110">
    <property type="entry name" value="AMP-bd_C"/>
</dbReference>
<comment type="caution">
    <text evidence="9">The sequence shown here is derived from an EMBL/GenBank/DDBJ whole genome shotgun (WGS) entry which is preliminary data.</text>
</comment>
<dbReference type="PROSITE" id="PS50075">
    <property type="entry name" value="CARRIER"/>
    <property type="match status" value="2"/>
</dbReference>
<name>A0A815VY30_ADIRI</name>
<dbReference type="GO" id="GO:0006596">
    <property type="term" value="P:polyamine biosynthetic process"/>
    <property type="evidence" value="ECO:0007669"/>
    <property type="project" value="UniProtKB-UniRule"/>
</dbReference>
<dbReference type="SUPFAM" id="SSF56801">
    <property type="entry name" value="Acetyl-CoA synthetase-like"/>
    <property type="match status" value="2"/>
</dbReference>
<dbReference type="GO" id="GO:0044550">
    <property type="term" value="P:secondary metabolite biosynthetic process"/>
    <property type="evidence" value="ECO:0007669"/>
    <property type="project" value="TreeGrafter"/>
</dbReference>
<dbReference type="InterPro" id="IPR023213">
    <property type="entry name" value="CAT-like_dom_sf"/>
</dbReference>
<dbReference type="EMBL" id="CAJNOR010004940">
    <property type="protein sequence ID" value="CAF1536394.1"/>
    <property type="molecule type" value="Genomic_DNA"/>
</dbReference>
<comment type="similarity">
    <text evidence="1">Belongs to the spermidine/spermine synthase family.</text>
</comment>
<dbReference type="Pfam" id="PF13193">
    <property type="entry name" value="AMP-binding_C"/>
    <property type="match status" value="1"/>
</dbReference>
<dbReference type="Gene3D" id="3.30.559.10">
    <property type="entry name" value="Chloramphenicol acetyltransferase-like domain"/>
    <property type="match status" value="1"/>
</dbReference>
<keyword evidence="6" id="KW-0812">Transmembrane</keyword>
<dbReference type="InterPro" id="IPR009081">
    <property type="entry name" value="PP-bd_ACP"/>
</dbReference>
<dbReference type="Gene3D" id="3.30.559.30">
    <property type="entry name" value="Nonribosomal peptide synthetase, condensation domain"/>
    <property type="match status" value="2"/>
</dbReference>
<dbReference type="CDD" id="cd05930">
    <property type="entry name" value="A_NRPS"/>
    <property type="match status" value="1"/>
</dbReference>
<evidence type="ECO:0000259" key="7">
    <source>
        <dbReference type="PROSITE" id="PS50075"/>
    </source>
</evidence>
<evidence type="ECO:0000313" key="10">
    <source>
        <dbReference type="Proteomes" id="UP000663828"/>
    </source>
</evidence>
<dbReference type="InterPro" id="IPR001242">
    <property type="entry name" value="Condensation_dom"/>
</dbReference>
<proteinExistence type="inferred from homology"/>
<dbReference type="Pfam" id="PF01564">
    <property type="entry name" value="Spermine_synth"/>
    <property type="match status" value="1"/>
</dbReference>
<evidence type="ECO:0000259" key="8">
    <source>
        <dbReference type="PROSITE" id="PS51006"/>
    </source>
</evidence>
<feature type="domain" description="Carrier" evidence="7">
    <location>
        <begin position="1662"/>
        <end position="1738"/>
    </location>
</feature>
<dbReference type="Pfam" id="PF00668">
    <property type="entry name" value="Condensation"/>
    <property type="match status" value="1"/>
</dbReference>
<keyword evidence="3" id="KW-0597">Phosphoprotein</keyword>
<evidence type="ECO:0000256" key="1">
    <source>
        <dbReference type="ARBA" id="ARBA00007867"/>
    </source>
</evidence>
<dbReference type="Gene3D" id="1.10.1200.10">
    <property type="entry name" value="ACP-like"/>
    <property type="match status" value="2"/>
</dbReference>
<keyword evidence="10" id="KW-1185">Reference proteome</keyword>
<dbReference type="PROSITE" id="PS00455">
    <property type="entry name" value="AMP_BINDING"/>
    <property type="match status" value="1"/>
</dbReference>
<dbReference type="Proteomes" id="UP000663828">
    <property type="component" value="Unassembled WGS sequence"/>
</dbReference>
<dbReference type="InterPro" id="IPR020845">
    <property type="entry name" value="AMP-binding_CS"/>
</dbReference>
<dbReference type="Gene3D" id="2.160.10.10">
    <property type="entry name" value="Hexapeptide repeat proteins"/>
    <property type="match status" value="3"/>
</dbReference>
<dbReference type="GO" id="GO:0016740">
    <property type="term" value="F:transferase activity"/>
    <property type="evidence" value="ECO:0007669"/>
    <property type="project" value="UniProtKB-UniRule"/>
</dbReference>
<keyword evidence="6" id="KW-0472">Membrane</keyword>
<dbReference type="SUPFAM" id="SSF51161">
    <property type="entry name" value="Trimeric LpxA-like enzymes"/>
    <property type="match status" value="3"/>
</dbReference>
<dbReference type="PANTHER" id="PTHR45527">
    <property type="entry name" value="NONRIBOSOMAL PEPTIDE SYNTHETASE"/>
    <property type="match status" value="1"/>
</dbReference>
<sequence>MISIPIGRPLSGYRVFVVDEYGQEVVPGEQGEIVVGGVGVFGGYYGREELSKEVMMEVEGDLCYKTGDYGRMEVKSGELKFVGRKDFQIKLRGQRIELGHIEHTILRFSSFISNCIVMKAMYHEQEHLVAYVETTVTAVNEDSLRENCSLTLASYMVPSLFIILQKFPLSLNGKVDRKSLPSPDFALLTQLVDADAEAMNPMEVRVHRLWCKVFYLPKIPANSSFFSLHGTSLLFMKLYNLYQTEFGIAPDIVTCLQQPHINEHARLLTDLISSTLNPRYEPWSSLHVDQGAVSFAQSRIYLDEQIRFQSSNKTTTAIYNLPLLCRLSQSFISIIRLRETLQEITEKHDVLRTSIQFDSATGHLKQSVLPTSLQDCFTFKMSIIDDADELKTIFNDELTNRNYFDIERGRVFRCHIIRQRSTMCNDADLLSIGDWIIFNFHHIAFDGESEQIFLDDFHQLYSRQQHKQELLQYIDYSMHERQIDMTAAKLYWRRMLKDYDIMKSKILPRNQKTSSGDGLASEILLTNDIVKQLIDYASSHNATLYQVCLTLYYVFLHKLTGGQRDILIGIVQANRYRPELRRIIGMFVNTLPIVIRIDPCDTFDQVLSKVKTVIFESQPYSNLPYQDIIEELYTKRFHEHNVVQTMFTLNDYDITKSRSSQTPSIEPYSIYDLFGVPMNVPAMFDMELSMEYVTTTQSLRANLIVSSDLFDSSGLTKMAGQFQVLVEQLFPPIPISISPIIPSICDLSIILPEEILPCDSAKTNHYNDCDLKIDICLLSFVYQITNGYLSIERLRRALQYMTLKHNLFRKYPFKSVDVQIDIFDMFSHTSYSNNTNDCIFHVHVFKHESINADLLAEQDVVIFNFHPCIVDVFSMNIFCQDLLLAYECETALTTNSTVGHTFWNEIMFDYHWKPLFNSTNDKATDCVFTADAILDADLTQMILSYVSTSKTSLMHLLLTCYYIFLFKLVPDQTDFCIGVSADNQFHQIPLRFHLNPSKSFQSSLQRITTLYRKSLQYAMHIAQQFAPPPSTYLDIVFNFKTNSNGKHSFNTIRFPNAQLQQIPHLSHQTKGFDNHLVSSKFDFSLTFIHDEQLNTLQYQVHASAHLFDQSTTQQLSQRFQRLTHQLFTSFDLNIQPIYQLSIILPHEHALLKHFHPLQTHSPQTTSTTIPHLFIRQAIKHPHKTAVTLDHSSLTYSQLLSQVNHLAHTLVDDHHVSEGDIVCQCMHRSIDMVIGFLAIMMAGAIYVPLNPSDSPHRLDSLIQQIKPKLVLRRLPHTSQQCEQPPQLSITGESISHIIFTSGSTGSPKGVQIRHRNFVSYMETHQFDDMDVVLQLANCSFDVHVDEIVSALCRGAHLVLLRHGGHLDFDYLTSVIAEHQVTFIAPVPSWIDGLCGYLRENSHACDRMRSIRWWFIGGEQLLSSTIRQLLPFVDEECHLLNTYGPAEITETATCYEVNRDEVSEMISIPIGRPLSGYRVFVVDEYGQEVVPGEQGEIVVGGVGVFGGYYGREELSKEVMMEVEGDLCYKTGDYGRMEVKSGELKFVGRKDFQIKLRGQRIELSMIESIILQSSGDILNCVVTKEDSPNDSYLCAYIKVRESLNKKNIEDVVIRYCRNQLASYMTPSKWCFLPDLPLNANGKIDRQKLSSVSEVTDFISTSPPTMELSPLEKKLEDIFIRSFGLKTLPDVSKSFGELGGTSLGAMHALILIRQEIYEQMDISLLFANPSIRQLATVLEPLLTRDSKFIEMVKEDDENFSIRPVSSWVIETLGILLLAWLCIWPFYAIAHLDIYFFRLFLIPLIHLLQYPLCVTLLRGSVLRGRDSLYSCKYYRLWFLRHQWSLNRYWLGYLYGTRFYNIYLRLCGARISNQAYIYTSYIDAPWLIEIGDFSYIGEDVVLSSISYHDRIYELHEIHIGSYCSVAARSVLHDRVDMHDRVYVAPLTSITGRVHSNDETVVESSSASHLDYSIPQLTMILLLISLHSLVVEISWYIIARISVCWFSWSIINASVGLLLLRFLVGNVEENFSHSINSWPFFRRFWLRRLVIHSFHPCFSTVFDGFNSLTPRILRWLGATTDNRNIEIADFVPLLSIPSNLLTIQSDVTTTSEICFVPYDITINSQCIVNGRTQINRGVFLGNNSLLQSGVSIPDNVLTGSLTRLDSKTIMHAGDILLGVPAQPMPFTLSDANETRKVSNDFQRIVCELIHFVLLDLLLDTLVTSNILQFLLTVPIFMVIYSFTICIVYFYLMKNSTSTITLAMILYSQYTKYTGQLLGGTQWLVFLLRQFGAQIGNDVIIDEMNSLYDVHLVTIGDHARLSPTCQIQCHTFEHRHLKLRPVNIGPHCIIKEMAFVLPGVEFHGHNYLYPCSLALPHDQFLRHTDWCGSPTKRLTVHYGIEPPQFILAKQQSSIDKYDVIVARTDDDILTLYFGDNGWMSWQSGLNLRQPYRPNDIYIRLFFTAFLCKTTPKRILTVGLGGGIWPLLIRHYFSAVIIDVVEIDRTVIKLATEFFGLAEQAKKNYLNVVEDDGYHYVTETAHRYDLIFIDAFVEDNIPTHISSQQFFLNLRQILNDNGCLITNVNVPETIVFDRIVQKLTSVFESNILLAHTNTIENARVIISGSQSSIGLLSSRTEAIQQAEMFQLTTHLEFNLSNLISRAYRGLICNEKLNEIKEI</sequence>
<accession>A0A815VY30</accession>
<dbReference type="InterPro" id="IPR029063">
    <property type="entry name" value="SAM-dependent_MTases_sf"/>
</dbReference>
<dbReference type="InterPro" id="IPR036736">
    <property type="entry name" value="ACP-like_sf"/>
</dbReference>
<dbReference type="Gene3D" id="3.30.300.30">
    <property type="match status" value="2"/>
</dbReference>
<protein>
    <recommendedName>
        <fullName evidence="11">Carrier domain-containing protein</fullName>
    </recommendedName>
</protein>
<dbReference type="GO" id="GO:0031177">
    <property type="term" value="F:phosphopantetheine binding"/>
    <property type="evidence" value="ECO:0007669"/>
    <property type="project" value="TreeGrafter"/>
</dbReference>
<dbReference type="InterPro" id="IPR030374">
    <property type="entry name" value="PABS"/>
</dbReference>
<reference evidence="9" key="1">
    <citation type="submission" date="2021-02" db="EMBL/GenBank/DDBJ databases">
        <authorList>
            <person name="Nowell W R."/>
        </authorList>
    </citation>
    <scope>NUCLEOTIDE SEQUENCE</scope>
</reference>
<dbReference type="SUPFAM" id="SSF53335">
    <property type="entry name" value="S-adenosyl-L-methionine-dependent methyltransferases"/>
    <property type="match status" value="1"/>
</dbReference>
<organism evidence="9 10">
    <name type="scientific">Adineta ricciae</name>
    <name type="common">Rotifer</name>
    <dbReference type="NCBI Taxonomy" id="249248"/>
    <lineage>
        <taxon>Eukaryota</taxon>
        <taxon>Metazoa</taxon>
        <taxon>Spiralia</taxon>
        <taxon>Gnathifera</taxon>
        <taxon>Rotifera</taxon>
        <taxon>Eurotatoria</taxon>
        <taxon>Bdelloidea</taxon>
        <taxon>Adinetida</taxon>
        <taxon>Adinetidae</taxon>
        <taxon>Adineta</taxon>
    </lineage>
</organism>
<feature type="transmembrane region" description="Helical" evidence="6">
    <location>
        <begin position="1970"/>
        <end position="1992"/>
    </location>
</feature>
<dbReference type="Pfam" id="PF00501">
    <property type="entry name" value="AMP-binding"/>
    <property type="match status" value="1"/>
</dbReference>
<evidence type="ECO:0008006" key="11">
    <source>
        <dbReference type="Google" id="ProtNLM"/>
    </source>
</evidence>
<keyword evidence="6" id="KW-1133">Transmembrane helix</keyword>
<dbReference type="SUPFAM" id="SSF52777">
    <property type="entry name" value="CoA-dependent acyltransferases"/>
    <property type="match status" value="4"/>
</dbReference>
<feature type="domain" description="Carrier" evidence="7">
    <location>
        <begin position="197"/>
        <end position="272"/>
    </location>
</feature>
<dbReference type="NCBIfam" id="NF037959">
    <property type="entry name" value="MFS_SpdSyn"/>
    <property type="match status" value="1"/>
</dbReference>
<feature type="transmembrane region" description="Helical" evidence="6">
    <location>
        <begin position="1998"/>
        <end position="2017"/>
    </location>
</feature>
<dbReference type="InterPro" id="IPR000873">
    <property type="entry name" value="AMP-dep_synth/lig_dom"/>
</dbReference>
<evidence type="ECO:0000256" key="4">
    <source>
        <dbReference type="ARBA" id="ARBA00022679"/>
    </source>
</evidence>
<feature type="transmembrane region" description="Helical" evidence="6">
    <location>
        <begin position="2222"/>
        <end position="2244"/>
    </location>
</feature>
<evidence type="ECO:0000256" key="3">
    <source>
        <dbReference type="ARBA" id="ARBA00022553"/>
    </source>
</evidence>
<keyword evidence="2" id="KW-0596">Phosphopantetheine</keyword>
<dbReference type="GO" id="GO:0005737">
    <property type="term" value="C:cytoplasm"/>
    <property type="evidence" value="ECO:0007669"/>
    <property type="project" value="TreeGrafter"/>
</dbReference>
<dbReference type="Gene3D" id="3.40.50.150">
    <property type="entry name" value="Vaccinia Virus protein VP39"/>
    <property type="match status" value="1"/>
</dbReference>
<dbReference type="Pfam" id="PF00550">
    <property type="entry name" value="PP-binding"/>
    <property type="match status" value="1"/>
</dbReference>
<gene>
    <name evidence="9" type="ORF">XAT740_LOCUS41851</name>
</gene>
<dbReference type="SUPFAM" id="SSF47336">
    <property type="entry name" value="ACP-like"/>
    <property type="match status" value="2"/>
</dbReference>
<dbReference type="GO" id="GO:0043041">
    <property type="term" value="P:amino acid activation for nonribosomal peptide biosynthetic process"/>
    <property type="evidence" value="ECO:0007669"/>
    <property type="project" value="TreeGrafter"/>
</dbReference>
<keyword evidence="4 5" id="KW-0808">Transferase</keyword>
<dbReference type="InterPro" id="IPR011004">
    <property type="entry name" value="Trimer_LpxA-like_sf"/>
</dbReference>
<evidence type="ECO:0000313" key="9">
    <source>
        <dbReference type="EMBL" id="CAF1536394.1"/>
    </source>
</evidence>
<dbReference type="PROSITE" id="PS51006">
    <property type="entry name" value="PABS_2"/>
    <property type="match status" value="1"/>
</dbReference>
<evidence type="ECO:0000256" key="6">
    <source>
        <dbReference type="SAM" id="Phobius"/>
    </source>
</evidence>
<dbReference type="Gene3D" id="3.40.50.12780">
    <property type="entry name" value="N-terminal domain of ligase-like"/>
    <property type="match status" value="2"/>
</dbReference>
<dbReference type="InterPro" id="IPR042099">
    <property type="entry name" value="ANL_N_sf"/>
</dbReference>
<evidence type="ECO:0000256" key="2">
    <source>
        <dbReference type="ARBA" id="ARBA00022450"/>
    </source>
</evidence>
<feature type="active site" description="Proton acceptor" evidence="5">
    <location>
        <position position="2541"/>
    </location>
</feature>
<dbReference type="InterPro" id="IPR045851">
    <property type="entry name" value="AMP-bd_C_sf"/>
</dbReference>